<reference evidence="2" key="1">
    <citation type="submission" date="2019-11" db="EMBL/GenBank/DDBJ databases">
        <title>The nuclear and mitochondrial genomes of Frieseomelitta varia - a highly eusocial stingless bee (Meliponini) with a permanently sterile worker caste.</title>
        <authorList>
            <person name="Freitas F.C.P."/>
            <person name="Lourenco A.P."/>
            <person name="Nunes F.M.F."/>
            <person name="Paschoal A.R."/>
            <person name="Abreu F.C.P."/>
            <person name="Barbin F.O."/>
            <person name="Bataglia L."/>
            <person name="Cardoso-Junior C.A.M."/>
            <person name="Cervoni M.S."/>
            <person name="Silva S.R."/>
            <person name="Dalarmi F."/>
            <person name="Del Lama M.A."/>
            <person name="Depintor T.S."/>
            <person name="Ferreira K.M."/>
            <person name="Goria P.S."/>
            <person name="Jaskot M.C."/>
            <person name="Lago D.C."/>
            <person name="Luna-Lucena D."/>
            <person name="Moda L.M."/>
            <person name="Nascimento L."/>
            <person name="Pedrino M."/>
            <person name="Rabico F.O."/>
            <person name="Sanches F.C."/>
            <person name="Santos D.E."/>
            <person name="Santos C.G."/>
            <person name="Vieira J."/>
            <person name="Lopes T.F."/>
            <person name="Barchuk A.R."/>
            <person name="Hartfelder K."/>
            <person name="Simoes Z.L.P."/>
            <person name="Bitondi M.M.G."/>
            <person name="Pinheiro D.G."/>
        </authorList>
    </citation>
    <scope>NUCLEOTIDE SEQUENCE</scope>
    <source>
        <strain evidence="2">USP_RPSP 00005682</strain>
        <tissue evidence="2">Whole individual</tissue>
    </source>
</reference>
<keyword evidence="1" id="KW-0175">Coiled coil</keyword>
<proteinExistence type="predicted"/>
<feature type="coiled-coil region" evidence="1">
    <location>
        <begin position="52"/>
        <end position="121"/>
    </location>
</feature>
<dbReference type="AlphaFoldDB" id="A0A833VP88"/>
<organism evidence="2 3">
    <name type="scientific">Frieseomelitta varia</name>
    <dbReference type="NCBI Taxonomy" id="561572"/>
    <lineage>
        <taxon>Eukaryota</taxon>
        <taxon>Metazoa</taxon>
        <taxon>Ecdysozoa</taxon>
        <taxon>Arthropoda</taxon>
        <taxon>Hexapoda</taxon>
        <taxon>Insecta</taxon>
        <taxon>Pterygota</taxon>
        <taxon>Neoptera</taxon>
        <taxon>Endopterygota</taxon>
        <taxon>Hymenoptera</taxon>
        <taxon>Apocrita</taxon>
        <taxon>Aculeata</taxon>
        <taxon>Apoidea</taxon>
        <taxon>Anthophila</taxon>
        <taxon>Apidae</taxon>
        <taxon>Frieseomelitta</taxon>
    </lineage>
</organism>
<gene>
    <name evidence="2" type="ORF">E2986_00628</name>
</gene>
<keyword evidence="3" id="KW-1185">Reference proteome</keyword>
<dbReference type="EMBL" id="WNWW01000867">
    <property type="protein sequence ID" value="KAF3421450.1"/>
    <property type="molecule type" value="Genomic_DNA"/>
</dbReference>
<sequence length="239" mass="28372">MEEFNVDIVHVLQNRDFSVLQKLIPYLYDFRAKIAAKVEDATAHESNCIKKRTQSESKISELQQEIESLKSEIDVTKLQQKIVDKKIANGIKQEEELEEEVNGAKLKRDNLTIEIVDLREKSEQRKAHKKSTWDGIKRACKIYRQYLDFHIHLIHEKEGEQLKVSFFVNDPNTENEYFVRLLNCNNQWKVEQIQPSLKEQHLTDFERIIDFSKQSKVSDMTAFLCKLRYIFTKYYLNVK</sequence>
<comment type="caution">
    <text evidence="2">The sequence shown here is derived from an EMBL/GenBank/DDBJ whole genome shotgun (WGS) entry which is preliminary data.</text>
</comment>
<name>A0A833VP88_9HYME</name>
<protein>
    <recommendedName>
        <fullName evidence="4">Kinetochore protein SPC25</fullName>
    </recommendedName>
</protein>
<evidence type="ECO:0000313" key="2">
    <source>
        <dbReference type="EMBL" id="KAF3421450.1"/>
    </source>
</evidence>
<evidence type="ECO:0008006" key="4">
    <source>
        <dbReference type="Google" id="ProtNLM"/>
    </source>
</evidence>
<dbReference type="SUPFAM" id="SSF58100">
    <property type="entry name" value="Bacterial hemolysins"/>
    <property type="match status" value="1"/>
</dbReference>
<dbReference type="Proteomes" id="UP000655588">
    <property type="component" value="Unassembled WGS sequence"/>
</dbReference>
<evidence type="ECO:0000256" key="1">
    <source>
        <dbReference type="SAM" id="Coils"/>
    </source>
</evidence>
<evidence type="ECO:0000313" key="3">
    <source>
        <dbReference type="Proteomes" id="UP000655588"/>
    </source>
</evidence>
<accession>A0A833VP88</accession>